<evidence type="ECO:0000313" key="5">
    <source>
        <dbReference type="Proteomes" id="UP000294958"/>
    </source>
</evidence>
<dbReference type="AlphaFoldDB" id="A0A011V1N7"/>
<reference evidence="3 5" key="2">
    <citation type="submission" date="2019-03" db="EMBL/GenBank/DDBJ databases">
        <title>Genomic Encyclopedia of Type Strains, Phase IV (KMG-IV): sequencing the most valuable type-strain genomes for metagenomic binning, comparative biology and taxonomic classification.</title>
        <authorList>
            <person name="Goeker M."/>
        </authorList>
    </citation>
    <scope>NUCLEOTIDE SEQUENCE [LARGE SCALE GENOMIC DNA]</scope>
    <source>
        <strain evidence="3 5">DSM 11603</strain>
    </source>
</reference>
<proteinExistence type="predicted"/>
<evidence type="ECO:0000313" key="2">
    <source>
        <dbReference type="EMBL" id="EXL02360.1"/>
    </source>
</evidence>
<dbReference type="Proteomes" id="UP000294958">
    <property type="component" value="Unassembled WGS sequence"/>
</dbReference>
<dbReference type="EMBL" id="SNZF01000026">
    <property type="protein sequence ID" value="TDR32629.1"/>
    <property type="molecule type" value="Genomic_DNA"/>
</dbReference>
<protein>
    <submittedName>
        <fullName evidence="2">Uncharacterized protein</fullName>
    </submittedName>
</protein>
<evidence type="ECO:0000313" key="3">
    <source>
        <dbReference type="EMBL" id="TDR32629.1"/>
    </source>
</evidence>
<feature type="transmembrane region" description="Helical" evidence="1">
    <location>
        <begin position="52"/>
        <end position="76"/>
    </location>
</feature>
<evidence type="ECO:0000313" key="4">
    <source>
        <dbReference type="Proteomes" id="UP000019849"/>
    </source>
</evidence>
<dbReference type="PATRIC" id="fig|69279.3.peg.4107"/>
<keyword evidence="1" id="KW-0472">Membrane</keyword>
<dbReference type="HOGENOM" id="CLU_1988005_0_0_5"/>
<keyword evidence="5" id="KW-1185">Reference proteome</keyword>
<dbReference type="eggNOG" id="ENOG502ZX62">
    <property type="taxonomic scope" value="Bacteria"/>
</dbReference>
<organism evidence="2 4">
    <name type="scientific">Aquamicrobium defluvii</name>
    <dbReference type="NCBI Taxonomy" id="69279"/>
    <lineage>
        <taxon>Bacteria</taxon>
        <taxon>Pseudomonadati</taxon>
        <taxon>Pseudomonadota</taxon>
        <taxon>Alphaproteobacteria</taxon>
        <taxon>Hyphomicrobiales</taxon>
        <taxon>Phyllobacteriaceae</taxon>
        <taxon>Aquamicrobium</taxon>
    </lineage>
</organism>
<name>A0A011V1N7_9HYPH</name>
<sequence length="125" mass="13062">MADFDPVTLYFILYESLGAWLFALAGAAFLLLVGVIVTALRLRRADRPARKPVMAAIAATVLATAVFFFMVPGWTLAGIDALSGAVDILFATLLALVPGIAAGAIVFMLAAGRCAARSVRHPVAT</sequence>
<evidence type="ECO:0000256" key="1">
    <source>
        <dbReference type="SAM" id="Phobius"/>
    </source>
</evidence>
<reference evidence="2 4" key="1">
    <citation type="submission" date="2014-02" db="EMBL/GenBank/DDBJ databases">
        <title>Aquamicrobium defluvii Genome sequencing.</title>
        <authorList>
            <person name="Wang X."/>
        </authorList>
    </citation>
    <scope>NUCLEOTIDE SEQUENCE [LARGE SCALE GENOMIC DNA]</scope>
    <source>
        <strain evidence="2 4">W13Z1</strain>
    </source>
</reference>
<accession>A0A011V1N7</accession>
<dbReference type="STRING" id="69279.BG36_15230"/>
<dbReference type="EMBL" id="JENY01000032">
    <property type="protein sequence ID" value="EXL02360.1"/>
    <property type="molecule type" value="Genomic_DNA"/>
</dbReference>
<dbReference type="RefSeq" id="WP_035031360.1">
    <property type="nucleotide sequence ID" value="NZ_KK073904.1"/>
</dbReference>
<keyword evidence="1" id="KW-1133">Transmembrane helix</keyword>
<comment type="caution">
    <text evidence="2">The sequence shown here is derived from an EMBL/GenBank/DDBJ whole genome shotgun (WGS) entry which is preliminary data.</text>
</comment>
<keyword evidence="1" id="KW-0812">Transmembrane</keyword>
<gene>
    <name evidence="2" type="ORF">BG36_15230</name>
    <name evidence="3" type="ORF">DES43_1266</name>
</gene>
<feature type="transmembrane region" description="Helical" evidence="1">
    <location>
        <begin position="20"/>
        <end position="40"/>
    </location>
</feature>
<feature type="transmembrane region" description="Helical" evidence="1">
    <location>
        <begin position="88"/>
        <end position="111"/>
    </location>
</feature>
<dbReference type="Proteomes" id="UP000019849">
    <property type="component" value="Unassembled WGS sequence"/>
</dbReference>